<evidence type="ECO:0000259" key="1">
    <source>
        <dbReference type="Pfam" id="PF05709"/>
    </source>
</evidence>
<evidence type="ECO:0000313" key="3">
    <source>
        <dbReference type="EMBL" id="MSS15597.1"/>
    </source>
</evidence>
<sequence length="299" mass="33343">MRSRNRVITCKRGNMEISFGEKPYSPYFLTNADGLYSTEVDVNVSENAFDDGGIYQSSRIKKRNIVLTIQDRGTDDHIAVRDALLNLFLPKLKGQLTIKENDEDTGSEKVIDYYTEKVVSDGKNSSRTFTISLICPDPYFYDLYDKYVQMANYAAMFTFQHNFISAGEEFGSRSKTKSRNIQNNTGADAVGLTIDFAINGAVTNPSVTRVESGETIRIGTDAMPLSLVYGDVLTVTTGSGNKHIYLLRSGVRSEINQYLSSDSSFFELHQGDNTIGYDAESGVSNIEVSVSYRMRYTHA</sequence>
<name>A0A6L5X7P3_9FIRM</name>
<dbReference type="AlphaFoldDB" id="A0A6L5X7P3"/>
<dbReference type="Pfam" id="PF05709">
    <property type="entry name" value="Sipho_tail"/>
    <property type="match status" value="1"/>
</dbReference>
<dbReference type="EMBL" id="VULZ01000013">
    <property type="protein sequence ID" value="MSS15597.1"/>
    <property type="molecule type" value="Genomic_DNA"/>
</dbReference>
<accession>A0A6L5X7P3</accession>
<protein>
    <submittedName>
        <fullName evidence="3">Phage tail family protein</fullName>
    </submittedName>
</protein>
<dbReference type="InterPro" id="IPR008841">
    <property type="entry name" value="Siphovirus-type_tail_N"/>
</dbReference>
<feature type="domain" description="Siphovirus-type tail component RIFT-related" evidence="1">
    <location>
        <begin position="43"/>
        <end position="135"/>
    </location>
</feature>
<dbReference type="Pfam" id="PF22768">
    <property type="entry name" value="SPP1_Dit"/>
    <property type="match status" value="1"/>
</dbReference>
<dbReference type="InterPro" id="IPR054738">
    <property type="entry name" value="Siphovirus-type_tail_C"/>
</dbReference>
<dbReference type="Proteomes" id="UP000481852">
    <property type="component" value="Unassembled WGS sequence"/>
</dbReference>
<organism evidence="3 4">
    <name type="scientific">Porcincola intestinalis</name>
    <dbReference type="NCBI Taxonomy" id="2606632"/>
    <lineage>
        <taxon>Bacteria</taxon>
        <taxon>Bacillati</taxon>
        <taxon>Bacillota</taxon>
        <taxon>Clostridia</taxon>
        <taxon>Lachnospirales</taxon>
        <taxon>Lachnospiraceae</taxon>
        <taxon>Porcincola</taxon>
    </lineage>
</organism>
<evidence type="ECO:0000313" key="4">
    <source>
        <dbReference type="Proteomes" id="UP000481852"/>
    </source>
</evidence>
<keyword evidence="4" id="KW-1185">Reference proteome</keyword>
<reference evidence="3 4" key="1">
    <citation type="submission" date="2019-08" db="EMBL/GenBank/DDBJ databases">
        <title>In-depth cultivation of the pig gut microbiome towards novel bacterial diversity and tailored functional studies.</title>
        <authorList>
            <person name="Wylensek D."/>
            <person name="Hitch T.C.A."/>
            <person name="Clavel T."/>
        </authorList>
    </citation>
    <scope>NUCLEOTIDE SEQUENCE [LARGE SCALE GENOMIC DNA]</scope>
    <source>
        <strain evidence="3 4">Oil+RF-744-WCA-WT-11</strain>
    </source>
</reference>
<dbReference type="Gene3D" id="2.60.120.860">
    <property type="match status" value="1"/>
</dbReference>
<gene>
    <name evidence="3" type="ORF">FYJ35_11215</name>
</gene>
<feature type="domain" description="Siphovirus-type tail component C-terminal" evidence="2">
    <location>
        <begin position="186"/>
        <end position="296"/>
    </location>
</feature>
<dbReference type="Gene3D" id="2.40.30.200">
    <property type="match status" value="1"/>
</dbReference>
<proteinExistence type="predicted"/>
<evidence type="ECO:0000259" key="2">
    <source>
        <dbReference type="Pfam" id="PF22768"/>
    </source>
</evidence>
<comment type="caution">
    <text evidence="3">The sequence shown here is derived from an EMBL/GenBank/DDBJ whole genome shotgun (WGS) entry which is preliminary data.</text>
</comment>
<dbReference type="RefSeq" id="WP_154526614.1">
    <property type="nucleotide sequence ID" value="NZ_VULZ01000013.1"/>
</dbReference>